<feature type="domain" description="tRNAHis guanylyltransferase catalytic" evidence="11">
    <location>
        <begin position="9"/>
        <end position="130"/>
    </location>
</feature>
<dbReference type="RefSeq" id="WP_194029856.1">
    <property type="nucleotide sequence ID" value="NZ_JADEWZ010000017.1"/>
</dbReference>
<dbReference type="InterPro" id="IPR007537">
    <property type="entry name" value="tRNAHis_GuaTrfase_Thg1"/>
</dbReference>
<proteinExistence type="inferred from homology"/>
<evidence type="ECO:0000256" key="7">
    <source>
        <dbReference type="ARBA" id="ARBA00022723"/>
    </source>
</evidence>
<keyword evidence="7" id="KW-0479">Metal-binding</keyword>
<dbReference type="GO" id="GO:0000287">
    <property type="term" value="F:magnesium ion binding"/>
    <property type="evidence" value="ECO:0007669"/>
    <property type="project" value="InterPro"/>
</dbReference>
<evidence type="ECO:0000256" key="9">
    <source>
        <dbReference type="ARBA" id="ARBA00022842"/>
    </source>
</evidence>
<keyword evidence="5" id="KW-0819">tRNA processing</keyword>
<dbReference type="GO" id="GO:0006400">
    <property type="term" value="P:tRNA modification"/>
    <property type="evidence" value="ECO:0007669"/>
    <property type="project" value="InterPro"/>
</dbReference>
<dbReference type="Proteomes" id="UP000654482">
    <property type="component" value="Unassembled WGS sequence"/>
</dbReference>
<dbReference type="InterPro" id="IPR025845">
    <property type="entry name" value="Thg1_C_dom"/>
</dbReference>
<gene>
    <name evidence="13" type="ORF">IQ249_12730</name>
</gene>
<evidence type="ECO:0000313" key="13">
    <source>
        <dbReference type="EMBL" id="MBE9116765.1"/>
    </source>
</evidence>
<dbReference type="EMBL" id="JADEWZ010000017">
    <property type="protein sequence ID" value="MBE9116765.1"/>
    <property type="molecule type" value="Genomic_DNA"/>
</dbReference>
<dbReference type="Pfam" id="PF04446">
    <property type="entry name" value="Thg1"/>
    <property type="match status" value="1"/>
</dbReference>
<evidence type="ECO:0000259" key="12">
    <source>
        <dbReference type="Pfam" id="PF14413"/>
    </source>
</evidence>
<dbReference type="GO" id="GO:0005525">
    <property type="term" value="F:GTP binding"/>
    <property type="evidence" value="ECO:0007669"/>
    <property type="project" value="UniProtKB-KW"/>
</dbReference>
<keyword evidence="14" id="KW-1185">Reference proteome</keyword>
<organism evidence="13 14">
    <name type="scientific">Lusitaniella coriacea LEGE 07157</name>
    <dbReference type="NCBI Taxonomy" id="945747"/>
    <lineage>
        <taxon>Bacteria</taxon>
        <taxon>Bacillati</taxon>
        <taxon>Cyanobacteriota</taxon>
        <taxon>Cyanophyceae</taxon>
        <taxon>Spirulinales</taxon>
        <taxon>Lusitaniellaceae</taxon>
        <taxon>Lusitaniella</taxon>
    </lineage>
</organism>
<evidence type="ECO:0000256" key="10">
    <source>
        <dbReference type="ARBA" id="ARBA00023134"/>
    </source>
</evidence>
<comment type="caution">
    <text evidence="13">The sequence shown here is derived from an EMBL/GenBank/DDBJ whole genome shotgun (WGS) entry which is preliminary data.</text>
</comment>
<comment type="cofactor">
    <cofactor evidence="1">
        <name>Mg(2+)</name>
        <dbReference type="ChEBI" id="CHEBI:18420"/>
    </cofactor>
</comment>
<keyword evidence="9" id="KW-0460">Magnesium</keyword>
<dbReference type="Pfam" id="PF14413">
    <property type="entry name" value="Thg1C"/>
    <property type="match status" value="1"/>
</dbReference>
<name>A0A8J7DXF0_9CYAN</name>
<keyword evidence="4" id="KW-0808">Transferase</keyword>
<evidence type="ECO:0000256" key="8">
    <source>
        <dbReference type="ARBA" id="ARBA00022741"/>
    </source>
</evidence>
<dbReference type="GO" id="GO:0008193">
    <property type="term" value="F:tRNA guanylyltransferase activity"/>
    <property type="evidence" value="ECO:0007669"/>
    <property type="project" value="UniProtKB-EC"/>
</dbReference>
<evidence type="ECO:0000313" key="14">
    <source>
        <dbReference type="Proteomes" id="UP000654482"/>
    </source>
</evidence>
<reference evidence="13" key="1">
    <citation type="submission" date="2020-10" db="EMBL/GenBank/DDBJ databases">
        <authorList>
            <person name="Castelo-Branco R."/>
            <person name="Eusebio N."/>
            <person name="Adriana R."/>
            <person name="Vieira A."/>
            <person name="Brugerolle De Fraissinette N."/>
            <person name="Rezende De Castro R."/>
            <person name="Schneider M.P."/>
            <person name="Vasconcelos V."/>
            <person name="Leao P.N."/>
        </authorList>
    </citation>
    <scope>NUCLEOTIDE SEQUENCE</scope>
    <source>
        <strain evidence="13">LEGE 07157</strain>
    </source>
</reference>
<dbReference type="InterPro" id="IPR038469">
    <property type="entry name" value="tRNAHis_GuaTrfase_Thg1_sf"/>
</dbReference>
<evidence type="ECO:0000259" key="11">
    <source>
        <dbReference type="Pfam" id="PF04446"/>
    </source>
</evidence>
<evidence type="ECO:0000256" key="1">
    <source>
        <dbReference type="ARBA" id="ARBA00001946"/>
    </source>
</evidence>
<keyword evidence="6 13" id="KW-0548">Nucleotidyltransferase</keyword>
<dbReference type="Gene3D" id="3.30.70.3000">
    <property type="match status" value="1"/>
</dbReference>
<keyword evidence="10" id="KW-0342">GTP-binding</keyword>
<protein>
    <recommendedName>
        <fullName evidence="3">tRNA(His) guanylyltransferase</fullName>
        <ecNumber evidence="3">2.7.7.79</ecNumber>
    </recommendedName>
</protein>
<dbReference type="PANTHER" id="PTHR12729:SF6">
    <property type="entry name" value="TRNA(HIS) GUANYLYLTRANSFERASE-RELATED"/>
    <property type="match status" value="1"/>
</dbReference>
<dbReference type="AlphaFoldDB" id="A0A8J7DXF0"/>
<evidence type="ECO:0000256" key="6">
    <source>
        <dbReference type="ARBA" id="ARBA00022695"/>
    </source>
</evidence>
<evidence type="ECO:0000256" key="5">
    <source>
        <dbReference type="ARBA" id="ARBA00022694"/>
    </source>
</evidence>
<dbReference type="EC" id="2.7.7.79" evidence="3"/>
<keyword evidence="8" id="KW-0547">Nucleotide-binding</keyword>
<comment type="similarity">
    <text evidence="2">Belongs to the tRNA(His) guanylyltransferase family.</text>
</comment>
<accession>A0A8J7DXF0</accession>
<evidence type="ECO:0000256" key="4">
    <source>
        <dbReference type="ARBA" id="ARBA00022679"/>
    </source>
</evidence>
<sequence length="262" mass="30701">MKFKELDAKLRVFETTHDLCVLPGIFIVARIDGRNFTRLTKEVHPFESPFDARFRDYMVSTTEHLMNCGFRIVYGYTQSDEISLLLHREEETFSRKLRKLNSIFAAEASAKFSLLLGNLAAFDCRISQLPTLDFVVDYFRWRSQDAHRNALNAHCYWMLRRSGDSARGATKKLERLSVSDKNELLYRQAGMNFNDLPNWHKRGVGLYWESYQKEAINPVTGEKVFAMRRQIKIDIELPMKDSYSAFIRDLVLREHPDMELVE</sequence>
<dbReference type="PANTHER" id="PTHR12729">
    <property type="entry name" value="TRNA(HIS) GUANYLYLTRANSFERASE-RELATED"/>
    <property type="match status" value="1"/>
</dbReference>
<evidence type="ECO:0000256" key="3">
    <source>
        <dbReference type="ARBA" id="ARBA00012511"/>
    </source>
</evidence>
<feature type="domain" description="Thg1 C-terminal" evidence="12">
    <location>
        <begin position="135"/>
        <end position="219"/>
    </location>
</feature>
<evidence type="ECO:0000256" key="2">
    <source>
        <dbReference type="ARBA" id="ARBA00010113"/>
    </source>
</evidence>
<dbReference type="InterPro" id="IPR024956">
    <property type="entry name" value="tRNAHis_GuaTrfase_cat"/>
</dbReference>